<organism evidence="2 3">
    <name type="scientific">Caenorhabditis nigoni</name>
    <dbReference type="NCBI Taxonomy" id="1611254"/>
    <lineage>
        <taxon>Eukaryota</taxon>
        <taxon>Metazoa</taxon>
        <taxon>Ecdysozoa</taxon>
        <taxon>Nematoda</taxon>
        <taxon>Chromadorea</taxon>
        <taxon>Rhabditida</taxon>
        <taxon>Rhabditina</taxon>
        <taxon>Rhabditomorpha</taxon>
        <taxon>Rhabditoidea</taxon>
        <taxon>Rhabditidae</taxon>
        <taxon>Peloderinae</taxon>
        <taxon>Caenorhabditis</taxon>
    </lineage>
</organism>
<gene>
    <name evidence="2" type="primary">Cni-C42D4.13</name>
    <name evidence="2" type="synonym">Cnig_chr_IV.g13742</name>
    <name evidence="2" type="ORF">B9Z55_013742</name>
</gene>
<dbReference type="Proteomes" id="UP000230233">
    <property type="component" value="Chromosome IV"/>
</dbReference>
<keyword evidence="1" id="KW-0732">Signal</keyword>
<reference evidence="3" key="1">
    <citation type="submission" date="2017-10" db="EMBL/GenBank/DDBJ databases">
        <title>Rapid genome shrinkage in a self-fertile nematode reveals novel sperm competition proteins.</title>
        <authorList>
            <person name="Yin D."/>
            <person name="Schwarz E.M."/>
            <person name="Thomas C.G."/>
            <person name="Felde R.L."/>
            <person name="Korf I.F."/>
            <person name="Cutter A.D."/>
            <person name="Schartner C.M."/>
            <person name="Ralston E.J."/>
            <person name="Meyer B.J."/>
            <person name="Haag E.S."/>
        </authorList>
    </citation>
    <scope>NUCLEOTIDE SEQUENCE [LARGE SCALE GENOMIC DNA]</scope>
    <source>
        <strain evidence="3">JU1422</strain>
    </source>
</reference>
<feature type="signal peptide" evidence="1">
    <location>
        <begin position="1"/>
        <end position="19"/>
    </location>
</feature>
<comment type="caution">
    <text evidence="2">The sequence shown here is derived from an EMBL/GenBank/DDBJ whole genome shotgun (WGS) entry which is preliminary data.</text>
</comment>
<proteinExistence type="predicted"/>
<dbReference type="EMBL" id="PDUG01000004">
    <property type="protein sequence ID" value="PIC33945.1"/>
    <property type="molecule type" value="Genomic_DNA"/>
</dbReference>
<dbReference type="OrthoDB" id="5799752at2759"/>
<accession>A0A2G5U335</accession>
<feature type="chain" id="PRO_5013559405" description="Ground-like domain-containing protein" evidence="1">
    <location>
        <begin position="20"/>
        <end position="185"/>
    </location>
</feature>
<sequence>MKSISIVSSIFLVSSSVFCQQQQPLPIAQAPSYYGEFQGANFGYPPIPNLLPQFQAMNMIGATTEPRRAVPKQADGTDCPMPPECGCLCGRSGGRKKREAVEFWKNSDKPESEIRCTSGKLRRVVELAIYNVDQAGIQFDLGVNTLQNYVLFCQAEKFKNLQFSTDSTKYCHISRGAINCLVIQH</sequence>
<name>A0A2G5U335_9PELO</name>
<evidence type="ECO:0000313" key="3">
    <source>
        <dbReference type="Proteomes" id="UP000230233"/>
    </source>
</evidence>
<keyword evidence="3" id="KW-1185">Reference proteome</keyword>
<evidence type="ECO:0008006" key="4">
    <source>
        <dbReference type="Google" id="ProtNLM"/>
    </source>
</evidence>
<dbReference type="AlphaFoldDB" id="A0A2G5U335"/>
<evidence type="ECO:0000256" key="1">
    <source>
        <dbReference type="SAM" id="SignalP"/>
    </source>
</evidence>
<protein>
    <recommendedName>
        <fullName evidence="4">Ground-like domain-containing protein</fullName>
    </recommendedName>
</protein>
<evidence type="ECO:0000313" key="2">
    <source>
        <dbReference type="EMBL" id="PIC33945.1"/>
    </source>
</evidence>